<evidence type="ECO:0000313" key="1">
    <source>
        <dbReference type="EMBL" id="CAF1654723.1"/>
    </source>
</evidence>
<dbReference type="AlphaFoldDB" id="A0A8S2G8F0"/>
<dbReference type="EMBL" id="CAJNOK010067563">
    <property type="protein sequence ID" value="CAF1654723.1"/>
    <property type="molecule type" value="Genomic_DNA"/>
</dbReference>
<evidence type="ECO:0000313" key="3">
    <source>
        <dbReference type="Proteomes" id="UP000677228"/>
    </source>
</evidence>
<comment type="caution">
    <text evidence="1">The sequence shown here is derived from an EMBL/GenBank/DDBJ whole genome shotgun (WGS) entry which is preliminary data.</text>
</comment>
<organism evidence="1 3">
    <name type="scientific">Didymodactylos carnosus</name>
    <dbReference type="NCBI Taxonomy" id="1234261"/>
    <lineage>
        <taxon>Eukaryota</taxon>
        <taxon>Metazoa</taxon>
        <taxon>Spiralia</taxon>
        <taxon>Gnathifera</taxon>
        <taxon>Rotifera</taxon>
        <taxon>Eurotatoria</taxon>
        <taxon>Bdelloidea</taxon>
        <taxon>Philodinida</taxon>
        <taxon>Philodinidae</taxon>
        <taxon>Didymodactylos</taxon>
    </lineage>
</organism>
<evidence type="ECO:0000313" key="2">
    <source>
        <dbReference type="EMBL" id="CAF4505828.1"/>
    </source>
</evidence>
<accession>A0A8S2G8F0</accession>
<dbReference type="Proteomes" id="UP000677228">
    <property type="component" value="Unassembled WGS sequence"/>
</dbReference>
<sequence>MNITTISGHARDLVGYIFDDRIAIGAYDVDIHSIAKCKYPPYIYQKYDILPFFIPLRSLTNRDIDNLIVVGKSIAQTFLVNAATRLHPIEFSVGQAGGVTAAYAILNEIRTTAELVAQHSDRIRNMVKIYTPTSWTINGTLYPPS</sequence>
<dbReference type="EMBL" id="CAJOBA010096693">
    <property type="protein sequence ID" value="CAF4505828.1"/>
    <property type="molecule type" value="Genomic_DNA"/>
</dbReference>
<reference evidence="1" key="1">
    <citation type="submission" date="2021-02" db="EMBL/GenBank/DDBJ databases">
        <authorList>
            <person name="Nowell W R."/>
        </authorList>
    </citation>
    <scope>NUCLEOTIDE SEQUENCE</scope>
</reference>
<protein>
    <submittedName>
        <fullName evidence="1">Uncharacterized protein</fullName>
    </submittedName>
</protein>
<dbReference type="Pfam" id="PF12831">
    <property type="entry name" value="FAD_oxidored"/>
    <property type="match status" value="1"/>
</dbReference>
<dbReference type="Proteomes" id="UP000682733">
    <property type="component" value="Unassembled WGS sequence"/>
</dbReference>
<gene>
    <name evidence="1" type="ORF">OVA965_LOCUS45014</name>
    <name evidence="2" type="ORF">TMI583_LOCUS48148</name>
</gene>
<proteinExistence type="predicted"/>
<name>A0A8S2G8F0_9BILA</name>